<dbReference type="SUPFAM" id="SSF47576">
    <property type="entry name" value="Calponin-homology domain, CH-domain"/>
    <property type="match status" value="1"/>
</dbReference>
<proteinExistence type="predicted"/>
<sequence length="280" mass="30393">MKQAGRKLGGCRGRYPTAIPAAPASPYHYPYQYYQQPDVTSAAAALWKAQNNSLKTKKIYSDWANHYLEKAKCKRRIKDLQADVADGVLLSDVVEAVTGLKVPDINRKPKSSSQMIENIQRTLSHVESLGVVLEGICAKDVRDGNLKAILGLFFALSRHKQQQKQQQQRAAERDRLGRLAPAAVAAAGPPHAPHAPHGAPGPGMPHPMGHPMAHPMAHGLSGLPQPIGPGPALHEDMPSSKLQTAICQFSLVFSIVYSCEIRTLLIYMLGAELPVMAPLD</sequence>
<dbReference type="GeneID" id="127749363"/>
<dbReference type="Pfam" id="PF00307">
    <property type="entry name" value="CH"/>
    <property type="match status" value="1"/>
</dbReference>
<gene>
    <name evidence="4" type="primary">LOC127749363</name>
</gene>
<dbReference type="GO" id="GO:0022008">
    <property type="term" value="P:neurogenesis"/>
    <property type="evidence" value="ECO:0007669"/>
    <property type="project" value="InterPro"/>
</dbReference>
<dbReference type="OrthoDB" id="2161974at2759"/>
<dbReference type="SMART" id="SM00033">
    <property type="entry name" value="CH"/>
    <property type="match status" value="1"/>
</dbReference>
<dbReference type="CDD" id="cd21212">
    <property type="entry name" value="CH_NAV2-like"/>
    <property type="match status" value="1"/>
</dbReference>
<dbReference type="PROSITE" id="PS50021">
    <property type="entry name" value="CH"/>
    <property type="match status" value="1"/>
</dbReference>
<dbReference type="KEGG" id="foc:127749363"/>
<keyword evidence="3" id="KW-1185">Reference proteome</keyword>
<accession>A0A9C6TVR0</accession>
<name>A0A9C6TVR0_FRAOC</name>
<dbReference type="Proteomes" id="UP000504606">
    <property type="component" value="Unplaced"/>
</dbReference>
<feature type="domain" description="Calponin-homology (CH)" evidence="2">
    <location>
        <begin position="54"/>
        <end position="161"/>
    </location>
</feature>
<dbReference type="PANTHER" id="PTHR12784">
    <property type="entry name" value="STEERIN"/>
    <property type="match status" value="1"/>
</dbReference>
<dbReference type="InterPro" id="IPR039041">
    <property type="entry name" value="Nav/unc-53"/>
</dbReference>
<evidence type="ECO:0000313" key="3">
    <source>
        <dbReference type="Proteomes" id="UP000504606"/>
    </source>
</evidence>
<reference evidence="4" key="1">
    <citation type="submission" date="2025-08" db="UniProtKB">
        <authorList>
            <consortium name="RefSeq"/>
        </authorList>
    </citation>
    <scope>IDENTIFICATION</scope>
    <source>
        <tissue evidence="4">Whole organism</tissue>
    </source>
</reference>
<dbReference type="Gene3D" id="1.10.418.10">
    <property type="entry name" value="Calponin-like domain"/>
    <property type="match status" value="1"/>
</dbReference>
<feature type="region of interest" description="Disordered" evidence="1">
    <location>
        <begin position="184"/>
        <end position="237"/>
    </location>
</feature>
<dbReference type="InterPro" id="IPR036872">
    <property type="entry name" value="CH_dom_sf"/>
</dbReference>
<dbReference type="InterPro" id="IPR001715">
    <property type="entry name" value="CH_dom"/>
</dbReference>
<evidence type="ECO:0000313" key="4">
    <source>
        <dbReference type="RefSeq" id="XP_052123281.1"/>
    </source>
</evidence>
<organism evidence="3 4">
    <name type="scientific">Frankliniella occidentalis</name>
    <name type="common">Western flower thrips</name>
    <name type="synonym">Euthrips occidentalis</name>
    <dbReference type="NCBI Taxonomy" id="133901"/>
    <lineage>
        <taxon>Eukaryota</taxon>
        <taxon>Metazoa</taxon>
        <taxon>Ecdysozoa</taxon>
        <taxon>Arthropoda</taxon>
        <taxon>Hexapoda</taxon>
        <taxon>Insecta</taxon>
        <taxon>Pterygota</taxon>
        <taxon>Neoptera</taxon>
        <taxon>Paraneoptera</taxon>
        <taxon>Thysanoptera</taxon>
        <taxon>Terebrantia</taxon>
        <taxon>Thripoidea</taxon>
        <taxon>Thripidae</taxon>
        <taxon>Frankliniella</taxon>
    </lineage>
</organism>
<evidence type="ECO:0000259" key="2">
    <source>
        <dbReference type="PROSITE" id="PS50021"/>
    </source>
</evidence>
<protein>
    <submittedName>
        <fullName evidence="4">Neuron navigator 2-like</fullName>
    </submittedName>
</protein>
<dbReference type="PANTHER" id="PTHR12784:SF28">
    <property type="entry name" value="PROTEIN SICKIE"/>
    <property type="match status" value="1"/>
</dbReference>
<feature type="compositionally biased region" description="Low complexity" evidence="1">
    <location>
        <begin position="206"/>
        <end position="219"/>
    </location>
</feature>
<evidence type="ECO:0000256" key="1">
    <source>
        <dbReference type="SAM" id="MobiDB-lite"/>
    </source>
</evidence>
<dbReference type="RefSeq" id="XP_052123281.1">
    <property type="nucleotide sequence ID" value="XM_052267321.1"/>
</dbReference>
<dbReference type="AlphaFoldDB" id="A0A9C6TVR0"/>